<reference evidence="1" key="1">
    <citation type="submission" date="2020-07" db="EMBL/GenBank/DDBJ databases">
        <title>Ethylene signaling mediates host invasion by parasitic plants.</title>
        <authorList>
            <person name="Yoshida S."/>
        </authorList>
    </citation>
    <scope>NUCLEOTIDE SEQUENCE</scope>
    <source>
        <strain evidence="1">Okayama</strain>
    </source>
</reference>
<keyword evidence="2" id="KW-1185">Reference proteome</keyword>
<accession>A0A830CXH6</accession>
<evidence type="ECO:0000313" key="2">
    <source>
        <dbReference type="Proteomes" id="UP000653305"/>
    </source>
</evidence>
<gene>
    <name evidence="1" type="ORF">PHJA_002605000</name>
</gene>
<organism evidence="1 2">
    <name type="scientific">Phtheirospermum japonicum</name>
    <dbReference type="NCBI Taxonomy" id="374723"/>
    <lineage>
        <taxon>Eukaryota</taxon>
        <taxon>Viridiplantae</taxon>
        <taxon>Streptophyta</taxon>
        <taxon>Embryophyta</taxon>
        <taxon>Tracheophyta</taxon>
        <taxon>Spermatophyta</taxon>
        <taxon>Magnoliopsida</taxon>
        <taxon>eudicotyledons</taxon>
        <taxon>Gunneridae</taxon>
        <taxon>Pentapetalae</taxon>
        <taxon>asterids</taxon>
        <taxon>lamiids</taxon>
        <taxon>Lamiales</taxon>
        <taxon>Orobanchaceae</taxon>
        <taxon>Orobanchaceae incertae sedis</taxon>
        <taxon>Phtheirospermum</taxon>
    </lineage>
</organism>
<sequence length="61" mass="6900">MFREYPKAEVEQICAELGIKQRILSDWISRHNLARKRDAAAREADARPAAANCCLCLKLAN</sequence>
<protein>
    <submittedName>
        <fullName evidence="1">Uncharacterized protein</fullName>
    </submittedName>
</protein>
<dbReference type="EMBL" id="BMAC01000958">
    <property type="protein sequence ID" value="GFQ04611.1"/>
    <property type="molecule type" value="Genomic_DNA"/>
</dbReference>
<proteinExistence type="predicted"/>
<evidence type="ECO:0000313" key="1">
    <source>
        <dbReference type="EMBL" id="GFQ04611.1"/>
    </source>
</evidence>
<name>A0A830CXH6_9LAMI</name>
<comment type="caution">
    <text evidence="1">The sequence shown here is derived from an EMBL/GenBank/DDBJ whole genome shotgun (WGS) entry which is preliminary data.</text>
</comment>
<dbReference type="Gene3D" id="1.10.10.60">
    <property type="entry name" value="Homeodomain-like"/>
    <property type="match status" value="1"/>
</dbReference>
<dbReference type="Proteomes" id="UP000653305">
    <property type="component" value="Unassembled WGS sequence"/>
</dbReference>
<dbReference type="AlphaFoldDB" id="A0A830CXH6"/>